<keyword evidence="5 8" id="KW-0560">Oxidoreductase</keyword>
<reference evidence="8 9" key="1">
    <citation type="journal article" date="2012" name="J. Bacteriol.">
        <title>Genome Sequence of Fibrella aestuarina BUZ 2T, a Filamentous Marine Bacterium.</title>
        <authorList>
            <person name="Filippini M."/>
            <person name="Qi W."/>
            <person name="Blom J."/>
            <person name="Goesmann A."/>
            <person name="Smits T.H."/>
            <person name="Bagheri H.C."/>
        </authorList>
    </citation>
    <scope>NUCLEOTIDE SEQUENCE [LARGE SCALE GENOMIC DNA]</scope>
    <source>
        <strain evidence="9">BUZ 2T</strain>
    </source>
</reference>
<evidence type="ECO:0000313" key="8">
    <source>
        <dbReference type="EMBL" id="CCH02899.1"/>
    </source>
</evidence>
<dbReference type="PANTHER" id="PTHR42784">
    <property type="entry name" value="PYRANOSE 2-OXIDASE"/>
    <property type="match status" value="1"/>
</dbReference>
<evidence type="ECO:0000313" key="9">
    <source>
        <dbReference type="Proteomes" id="UP000011058"/>
    </source>
</evidence>
<dbReference type="InterPro" id="IPR007867">
    <property type="entry name" value="GMC_OxRtase_C"/>
</dbReference>
<evidence type="ECO:0000256" key="5">
    <source>
        <dbReference type="ARBA" id="ARBA00023002"/>
    </source>
</evidence>
<dbReference type="PATRIC" id="fig|1166018.3.peg.1870"/>
<dbReference type="GO" id="GO:0050660">
    <property type="term" value="F:flavin adenine dinucleotide binding"/>
    <property type="evidence" value="ECO:0007669"/>
    <property type="project" value="InterPro"/>
</dbReference>
<organism evidence="8 9">
    <name type="scientific">Fibrella aestuarina BUZ 2</name>
    <dbReference type="NCBI Taxonomy" id="1166018"/>
    <lineage>
        <taxon>Bacteria</taxon>
        <taxon>Pseudomonadati</taxon>
        <taxon>Bacteroidota</taxon>
        <taxon>Cytophagia</taxon>
        <taxon>Cytophagales</taxon>
        <taxon>Spirosomataceae</taxon>
        <taxon>Fibrella</taxon>
    </lineage>
</organism>
<dbReference type="EC" id="1.1.99.3" evidence="8"/>
<dbReference type="InterPro" id="IPR036188">
    <property type="entry name" value="FAD/NAD-bd_sf"/>
</dbReference>
<evidence type="ECO:0000256" key="3">
    <source>
        <dbReference type="ARBA" id="ARBA00022630"/>
    </source>
</evidence>
<evidence type="ECO:0000256" key="1">
    <source>
        <dbReference type="ARBA" id="ARBA00001974"/>
    </source>
</evidence>
<accession>I0KFJ6</accession>
<evidence type="ECO:0000259" key="7">
    <source>
        <dbReference type="Pfam" id="PF05199"/>
    </source>
</evidence>
<dbReference type="eggNOG" id="COG2303">
    <property type="taxonomic scope" value="Bacteria"/>
</dbReference>
<dbReference type="GO" id="GO:0033717">
    <property type="term" value="F:gluconate 2-dehydrogenase (acceptor) activity"/>
    <property type="evidence" value="ECO:0007669"/>
    <property type="project" value="UniProtKB-EC"/>
</dbReference>
<dbReference type="Pfam" id="PF05199">
    <property type="entry name" value="GMC_oxred_C"/>
    <property type="match status" value="1"/>
</dbReference>
<keyword evidence="3" id="KW-0285">Flavoprotein</keyword>
<evidence type="ECO:0000256" key="2">
    <source>
        <dbReference type="ARBA" id="ARBA00010790"/>
    </source>
</evidence>
<dbReference type="Proteomes" id="UP000011058">
    <property type="component" value="Chromosome"/>
</dbReference>
<dbReference type="Gene3D" id="3.50.50.60">
    <property type="entry name" value="FAD/NAD(P)-binding domain"/>
    <property type="match status" value="2"/>
</dbReference>
<dbReference type="AlphaFoldDB" id="I0KFJ6"/>
<dbReference type="InterPro" id="IPR000172">
    <property type="entry name" value="GMC_OxRdtase_N"/>
</dbReference>
<keyword evidence="9" id="KW-1185">Reference proteome</keyword>
<dbReference type="STRING" id="1166018.FAES_4900"/>
<dbReference type="PANTHER" id="PTHR42784:SF1">
    <property type="entry name" value="PYRANOSE 2-OXIDASE"/>
    <property type="match status" value="1"/>
</dbReference>
<name>I0KFJ6_9BACT</name>
<gene>
    <name evidence="8" type="ORF">FAES_4900</name>
</gene>
<keyword evidence="4" id="KW-0274">FAD</keyword>
<dbReference type="EMBL" id="HE796683">
    <property type="protein sequence ID" value="CCH02899.1"/>
    <property type="molecule type" value="Genomic_DNA"/>
</dbReference>
<comment type="cofactor">
    <cofactor evidence="1">
        <name>FAD</name>
        <dbReference type="ChEBI" id="CHEBI:57692"/>
    </cofactor>
</comment>
<dbReference type="KEGG" id="fae:FAES_4900"/>
<dbReference type="InterPro" id="IPR051473">
    <property type="entry name" value="P2Ox-like"/>
</dbReference>
<dbReference type="HOGENOM" id="CLU_008878_4_0_10"/>
<feature type="domain" description="Glucose-methanol-choline oxidoreductase C-terminal" evidence="7">
    <location>
        <begin position="470"/>
        <end position="588"/>
    </location>
</feature>
<protein>
    <submittedName>
        <fullName evidence="8">Gluconate 2-dehydrogenase flavoprotein</fullName>
        <ecNumber evidence="8">1.1.99.3</ecNumber>
    </submittedName>
</protein>
<feature type="domain" description="Glucose-methanol-choline oxidoreductase N-terminal" evidence="6">
    <location>
        <begin position="135"/>
        <end position="377"/>
    </location>
</feature>
<evidence type="ECO:0000256" key="4">
    <source>
        <dbReference type="ARBA" id="ARBA00022827"/>
    </source>
</evidence>
<dbReference type="SUPFAM" id="SSF51905">
    <property type="entry name" value="FAD/NAD(P)-binding domain"/>
    <property type="match status" value="1"/>
</dbReference>
<dbReference type="SUPFAM" id="SSF54373">
    <property type="entry name" value="FAD-linked reductases, C-terminal domain"/>
    <property type="match status" value="1"/>
</dbReference>
<dbReference type="Pfam" id="PF00732">
    <property type="entry name" value="GMC_oxred_N"/>
    <property type="match status" value="1"/>
</dbReference>
<proteinExistence type="inferred from homology"/>
<comment type="similarity">
    <text evidence="2">Belongs to the GMC oxidoreductase family.</text>
</comment>
<sequence length="605" mass="67267">MPCFGNVWLNRFVLIIRHWLVASFDPNPTAMSASPAPPFAQRTHAANRYDAIVIGSGISGGWAAKELTQKGLRVLLLERGRPIEHINDYKTALTPSWEMPHRGRKTVAEADAYRLTSRNYGVDEYNKGFYVSEIDSPYVQTQNEDFVWARGHQVGGRSLTWGRQCYRWSDLDFGDNLRDGHGVDWPIRYKDIEPWYTYVEKFVGISGSKEGLPHLPDSPEFLPPMAMNCVEKHAAMQIAKTYADRRLIIGRVANLTAPKLGRGPCQFRNACDRGCPFGGYFSSNAATLPVAAATGRLTLRPYSIVTRLLYDDAKKRATGVEVLDAETGAMHAYQARLIFVNASTISTTMILQQSTSPRFPNGLGNDSDQLGRNLVTHSKISVGGRYDGFLDQYTYGRRANGIYVPRFRNVTQQHADFRRGYNYQGGGSRPRIDVNTPVDGQAFGAAWKDSLPYPADHWSLGLTAFGEMLPDPNNRVRPSATVRDKWGLAVPEIDFNWSANDYAMMADAVREGRTMLEQIGCQQITSDPPRAIRSTVHEMGTARMGRDPKTSVLNAHNQVHACTNVFVTDGASMASASCVNPSLTYMALTARAVDHAVREMKRGVL</sequence>
<evidence type="ECO:0000259" key="6">
    <source>
        <dbReference type="Pfam" id="PF00732"/>
    </source>
</evidence>